<dbReference type="RefSeq" id="WP_103044275.1">
    <property type="nucleotide sequence ID" value="NZ_BAABBP010000007.1"/>
</dbReference>
<dbReference type="PANTHER" id="PTHR21432">
    <property type="entry name" value="ACETYL-COA HYDROLASE-RELATED"/>
    <property type="match status" value="1"/>
</dbReference>
<gene>
    <name evidence="5" type="ORF">GCM10022279_10780</name>
</gene>
<dbReference type="EMBL" id="BAABBP010000007">
    <property type="protein sequence ID" value="GAA3989511.1"/>
    <property type="molecule type" value="Genomic_DNA"/>
</dbReference>
<keyword evidence="5" id="KW-0378">Hydrolase</keyword>
<evidence type="ECO:0000256" key="2">
    <source>
        <dbReference type="ARBA" id="ARBA00022679"/>
    </source>
</evidence>
<dbReference type="Gene3D" id="3.40.1080.10">
    <property type="entry name" value="Glutaconate Coenzyme A-transferase"/>
    <property type="match status" value="1"/>
</dbReference>
<dbReference type="Pfam" id="PF13336">
    <property type="entry name" value="AcetylCoA_hyd_C"/>
    <property type="match status" value="1"/>
</dbReference>
<dbReference type="Gene3D" id="3.40.1080.20">
    <property type="entry name" value="Acetyl-CoA hydrolase/transferase C-terminal domain"/>
    <property type="match status" value="1"/>
</dbReference>
<dbReference type="GO" id="GO:0016787">
    <property type="term" value="F:hydrolase activity"/>
    <property type="evidence" value="ECO:0007669"/>
    <property type="project" value="UniProtKB-KW"/>
</dbReference>
<sequence>MSEGDLAQQLQRLIRPGDTLWWGQATAEPLTLTRAVTAHRHALARGGRLGVFVGMAASDTLAPEQADVLDFFGYAAGGAHRKLADAGVLDIVPSHYSHLPGLVRAGVLPADVLLLQVSKPDEQGRYSLGQVQEYLPAVRERARVVIGEVNPCVPWTHGGLHLTAGDFALLVDAEHAPLDQPPSRIGPAEQAIARHIAGLIEDGATLQLGVGNLPEAVLAALHHHRDLGLHSGAVGDGIARLAEAGVLTNARKSIDTGVGIGGILMGGECLRRWAHRNPQIELRPTDYTHNPDVLAASHKLAAINAAVEVDLTGQINAEVAAGCYVGAVGGAVDFLRGAARSRGGLPIVALPATAKGASRIVANLSGPVSTPRSDAGLIVTEHGVADLRGQPLSRRVRRLIDIAAPEHREALERQAHELLRRCGAAFFTPSPPGRGQG</sequence>
<dbReference type="SUPFAM" id="SSF100950">
    <property type="entry name" value="NagB/RpiA/CoA transferase-like"/>
    <property type="match status" value="2"/>
</dbReference>
<comment type="similarity">
    <text evidence="1">Belongs to the acetyl-CoA hydrolase/transferase family.</text>
</comment>
<dbReference type="PANTHER" id="PTHR21432:SF20">
    <property type="entry name" value="ACETYL-COA HYDROLASE"/>
    <property type="match status" value="1"/>
</dbReference>
<keyword evidence="6" id="KW-1185">Reference proteome</keyword>
<comment type="caution">
    <text evidence="5">The sequence shown here is derived from an EMBL/GenBank/DDBJ whole genome shotgun (WGS) entry which is preliminary data.</text>
</comment>
<evidence type="ECO:0000259" key="4">
    <source>
        <dbReference type="Pfam" id="PF13336"/>
    </source>
</evidence>
<dbReference type="Proteomes" id="UP001501627">
    <property type="component" value="Unassembled WGS sequence"/>
</dbReference>
<name>A0ABP7QYC2_9BURK</name>
<dbReference type="InterPro" id="IPR003702">
    <property type="entry name" value="ActCoA_hydro_N"/>
</dbReference>
<evidence type="ECO:0000256" key="1">
    <source>
        <dbReference type="ARBA" id="ARBA00009632"/>
    </source>
</evidence>
<dbReference type="Gene3D" id="3.30.750.70">
    <property type="entry name" value="4-hydroxybutyrate coenzyme like domains"/>
    <property type="match status" value="1"/>
</dbReference>
<dbReference type="Pfam" id="PF02550">
    <property type="entry name" value="AcetylCoA_hydro"/>
    <property type="match status" value="1"/>
</dbReference>
<dbReference type="InterPro" id="IPR038460">
    <property type="entry name" value="AcetylCoA_hyd_C_sf"/>
</dbReference>
<keyword evidence="2" id="KW-0808">Transferase</keyword>
<organism evidence="5 6">
    <name type="scientific">Comamonas faecalis</name>
    <dbReference type="NCBI Taxonomy" id="1387849"/>
    <lineage>
        <taxon>Bacteria</taxon>
        <taxon>Pseudomonadati</taxon>
        <taxon>Pseudomonadota</taxon>
        <taxon>Betaproteobacteria</taxon>
        <taxon>Burkholderiales</taxon>
        <taxon>Comamonadaceae</taxon>
        <taxon>Comamonas</taxon>
    </lineage>
</organism>
<protein>
    <submittedName>
        <fullName evidence="5">Acetyl-CoA hydrolase/transferase C-terminal domain-containing protein</fullName>
    </submittedName>
</protein>
<dbReference type="InterPro" id="IPR026888">
    <property type="entry name" value="AcetylCoA_hyd_C"/>
</dbReference>
<evidence type="ECO:0000313" key="5">
    <source>
        <dbReference type="EMBL" id="GAA3989511.1"/>
    </source>
</evidence>
<accession>A0ABP7QYC2</accession>
<dbReference type="InterPro" id="IPR046433">
    <property type="entry name" value="ActCoA_hydro"/>
</dbReference>
<reference evidence="6" key="1">
    <citation type="journal article" date="2019" name="Int. J. Syst. Evol. Microbiol.">
        <title>The Global Catalogue of Microorganisms (GCM) 10K type strain sequencing project: providing services to taxonomists for standard genome sequencing and annotation.</title>
        <authorList>
            <consortium name="The Broad Institute Genomics Platform"/>
            <consortium name="The Broad Institute Genome Sequencing Center for Infectious Disease"/>
            <person name="Wu L."/>
            <person name="Ma J."/>
        </authorList>
    </citation>
    <scope>NUCLEOTIDE SEQUENCE [LARGE SCALE GENOMIC DNA]</scope>
    <source>
        <strain evidence="6">JCM 17561</strain>
    </source>
</reference>
<proteinExistence type="inferred from homology"/>
<dbReference type="InterPro" id="IPR037171">
    <property type="entry name" value="NagB/RpiA_transferase-like"/>
</dbReference>
<evidence type="ECO:0000259" key="3">
    <source>
        <dbReference type="Pfam" id="PF02550"/>
    </source>
</evidence>
<feature type="domain" description="Acetyl-CoA hydrolase/transferase N-terminal" evidence="3">
    <location>
        <begin position="17"/>
        <end position="158"/>
    </location>
</feature>
<feature type="domain" description="Acetyl-CoA hydrolase/transferase C-terminal" evidence="4">
    <location>
        <begin position="269"/>
        <end position="415"/>
    </location>
</feature>
<evidence type="ECO:0000313" key="6">
    <source>
        <dbReference type="Proteomes" id="UP001501627"/>
    </source>
</evidence>